<organism evidence="2 3">
    <name type="scientific">Ferrithrix thermotolerans DSM 19514</name>
    <dbReference type="NCBI Taxonomy" id="1121881"/>
    <lineage>
        <taxon>Bacteria</taxon>
        <taxon>Bacillati</taxon>
        <taxon>Actinomycetota</taxon>
        <taxon>Acidimicrobiia</taxon>
        <taxon>Acidimicrobiales</taxon>
        <taxon>Acidimicrobiaceae</taxon>
        <taxon>Ferrithrix</taxon>
    </lineage>
</organism>
<evidence type="ECO:0000313" key="2">
    <source>
        <dbReference type="EMBL" id="SHE31642.1"/>
    </source>
</evidence>
<proteinExistence type="predicted"/>
<dbReference type="AlphaFoldDB" id="A0A1M4SHK8"/>
<name>A0A1M4SHK8_9ACTN</name>
<protein>
    <recommendedName>
        <fullName evidence="4">DUF948 domain-containing protein</fullName>
    </recommendedName>
</protein>
<dbReference type="Proteomes" id="UP000184295">
    <property type="component" value="Unassembled WGS sequence"/>
</dbReference>
<gene>
    <name evidence="2" type="ORF">SAMN02745225_00285</name>
</gene>
<keyword evidence="3" id="KW-1185">Reference proteome</keyword>
<keyword evidence="1" id="KW-0812">Transmembrane</keyword>
<sequence length="129" mass="14216">MEVGVFEVREMSFAVVALLIILSLLSLLLSLVALRESKATLRASEKLLESLQSETVALVRETTSMLVGTKKDVSRVEDLLEMSELRSGAINDVSKVAIGAIAAPIVRFRALKLGYRRAKELFVSRRRIG</sequence>
<dbReference type="EMBL" id="FQUL01000002">
    <property type="protein sequence ID" value="SHE31642.1"/>
    <property type="molecule type" value="Genomic_DNA"/>
</dbReference>
<dbReference type="STRING" id="1121881.SAMN02745225_00285"/>
<keyword evidence="1" id="KW-1133">Transmembrane helix</keyword>
<accession>A0A1M4SHK8</accession>
<reference evidence="3" key="1">
    <citation type="submission" date="2016-11" db="EMBL/GenBank/DDBJ databases">
        <authorList>
            <person name="Varghese N."/>
            <person name="Submissions S."/>
        </authorList>
    </citation>
    <scope>NUCLEOTIDE SEQUENCE [LARGE SCALE GENOMIC DNA]</scope>
    <source>
        <strain evidence="3">DSM 19514</strain>
    </source>
</reference>
<keyword evidence="1" id="KW-0472">Membrane</keyword>
<feature type="transmembrane region" description="Helical" evidence="1">
    <location>
        <begin position="12"/>
        <end position="34"/>
    </location>
</feature>
<evidence type="ECO:0008006" key="4">
    <source>
        <dbReference type="Google" id="ProtNLM"/>
    </source>
</evidence>
<evidence type="ECO:0000256" key="1">
    <source>
        <dbReference type="SAM" id="Phobius"/>
    </source>
</evidence>
<evidence type="ECO:0000313" key="3">
    <source>
        <dbReference type="Proteomes" id="UP000184295"/>
    </source>
</evidence>